<dbReference type="Gene3D" id="3.30.70.250">
    <property type="entry name" value="Malonyl-CoA ACP transacylase, ACP-binding"/>
    <property type="match status" value="1"/>
</dbReference>
<gene>
    <name evidence="6" type="primary">fabD</name>
    <name evidence="6" type="ORF">K0T92_10045</name>
</gene>
<dbReference type="InterPro" id="IPR014043">
    <property type="entry name" value="Acyl_transferase_dom"/>
</dbReference>
<dbReference type="SMART" id="SM00827">
    <property type="entry name" value="PKS_AT"/>
    <property type="match status" value="1"/>
</dbReference>
<keyword evidence="7" id="KW-1185">Reference proteome</keyword>
<organism evidence="6 7">
    <name type="scientific">Paenibacillus oenotherae</name>
    <dbReference type="NCBI Taxonomy" id="1435645"/>
    <lineage>
        <taxon>Bacteria</taxon>
        <taxon>Bacillati</taxon>
        <taxon>Bacillota</taxon>
        <taxon>Bacilli</taxon>
        <taxon>Bacillales</taxon>
        <taxon>Paenibacillaceae</taxon>
        <taxon>Paenibacillus</taxon>
    </lineage>
</organism>
<dbReference type="RefSeq" id="WP_219872327.1">
    <property type="nucleotide sequence ID" value="NZ_JAHZIJ010000005.1"/>
</dbReference>
<dbReference type="InterPro" id="IPR001227">
    <property type="entry name" value="Ac_transferase_dom_sf"/>
</dbReference>
<evidence type="ECO:0000259" key="5">
    <source>
        <dbReference type="SMART" id="SM00827"/>
    </source>
</evidence>
<evidence type="ECO:0000256" key="2">
    <source>
        <dbReference type="ARBA" id="ARBA00022679"/>
    </source>
</evidence>
<dbReference type="EC" id="2.3.1.39" evidence="1"/>
<dbReference type="InterPro" id="IPR016036">
    <property type="entry name" value="Malonyl_transacylase_ACP-bd"/>
</dbReference>
<keyword evidence="3 6" id="KW-0012">Acyltransferase</keyword>
<evidence type="ECO:0000313" key="7">
    <source>
        <dbReference type="Proteomes" id="UP000812277"/>
    </source>
</evidence>
<sequence>MKRIALIFAGQGSQYVGMGKKWIDQPVVSRTFEEANDTLGFDLTKLCFEGDLQQLTLTENAQPAIVTVSVAAFRLYMQEIGIEPVLSAGHSLGEYSALCCANVISFDNVLRLVRLRGKLMQEAVQSGAGAMTAVIGVQRSLIEEVCTDMSTAGEFVGIANVNSKEQVVISGHLPAVRRASQKLADAGAKVVELNVSAPFHSPLMQHAADGMEQQLKETICSPMKWPVISNIDAKPYNHFDAANRLIRQITNQVEWAHTMDYMENQGIELAIEMGPQTILKKLASQHEVGFPVFAMDQDNSMSAIQKELEGSLRPIKTDFISRCLAISVCTKNRNFVEEEYKRGVVEPYRNMQNLQSQLEEAGQNPTPEQMRAALLQLRTLFETKGVPLQEQLERYQQLFLETDTLQMFKAEFLTTLVAAGDRTNGY</sequence>
<dbReference type="PANTHER" id="PTHR42681">
    <property type="entry name" value="MALONYL-COA-ACYL CARRIER PROTEIN TRANSACYLASE, MITOCHONDRIAL"/>
    <property type="match status" value="1"/>
</dbReference>
<comment type="catalytic activity">
    <reaction evidence="4">
        <text>holo-[ACP] + malonyl-CoA = malonyl-[ACP] + CoA</text>
        <dbReference type="Rhea" id="RHEA:41792"/>
        <dbReference type="Rhea" id="RHEA-COMP:9623"/>
        <dbReference type="Rhea" id="RHEA-COMP:9685"/>
        <dbReference type="ChEBI" id="CHEBI:57287"/>
        <dbReference type="ChEBI" id="CHEBI:57384"/>
        <dbReference type="ChEBI" id="CHEBI:64479"/>
        <dbReference type="ChEBI" id="CHEBI:78449"/>
        <dbReference type="EC" id="2.3.1.39"/>
    </reaction>
</comment>
<evidence type="ECO:0000313" key="6">
    <source>
        <dbReference type="EMBL" id="MBW7475088.1"/>
    </source>
</evidence>
<evidence type="ECO:0000256" key="3">
    <source>
        <dbReference type="ARBA" id="ARBA00023315"/>
    </source>
</evidence>
<dbReference type="NCBIfam" id="TIGR00128">
    <property type="entry name" value="fabD"/>
    <property type="match status" value="1"/>
</dbReference>
<accession>A0ABS7D7F0</accession>
<dbReference type="Gene3D" id="3.40.366.10">
    <property type="entry name" value="Malonyl-Coenzyme A Acyl Carrier Protein, domain 2"/>
    <property type="match status" value="1"/>
</dbReference>
<dbReference type="SUPFAM" id="SSF55048">
    <property type="entry name" value="Probable ACP-binding domain of malonyl-CoA ACP transacylase"/>
    <property type="match status" value="1"/>
</dbReference>
<dbReference type="InterPro" id="IPR004410">
    <property type="entry name" value="Malonyl_CoA-ACP_transAc_FabD"/>
</dbReference>
<dbReference type="GO" id="GO:0004314">
    <property type="term" value="F:[acyl-carrier-protein] S-malonyltransferase activity"/>
    <property type="evidence" value="ECO:0007669"/>
    <property type="project" value="UniProtKB-EC"/>
</dbReference>
<dbReference type="InterPro" id="IPR016035">
    <property type="entry name" value="Acyl_Trfase/lysoPLipase"/>
</dbReference>
<dbReference type="EMBL" id="JAHZIJ010000005">
    <property type="protein sequence ID" value="MBW7475088.1"/>
    <property type="molecule type" value="Genomic_DNA"/>
</dbReference>
<name>A0ABS7D7F0_9BACL</name>
<keyword evidence="2 6" id="KW-0808">Transferase</keyword>
<dbReference type="Proteomes" id="UP000812277">
    <property type="component" value="Unassembled WGS sequence"/>
</dbReference>
<dbReference type="PANTHER" id="PTHR42681:SF1">
    <property type="entry name" value="MALONYL-COA-ACYL CARRIER PROTEIN TRANSACYLASE, MITOCHONDRIAL"/>
    <property type="match status" value="1"/>
</dbReference>
<dbReference type="SUPFAM" id="SSF52151">
    <property type="entry name" value="FabD/lysophospholipase-like"/>
    <property type="match status" value="1"/>
</dbReference>
<evidence type="ECO:0000256" key="4">
    <source>
        <dbReference type="ARBA" id="ARBA00048462"/>
    </source>
</evidence>
<protein>
    <recommendedName>
        <fullName evidence="1">[acyl-carrier-protein] S-malonyltransferase</fullName>
        <ecNumber evidence="1">2.3.1.39</ecNumber>
    </recommendedName>
</protein>
<reference evidence="6 7" key="1">
    <citation type="submission" date="2021-07" db="EMBL/GenBank/DDBJ databases">
        <title>Paenibacillus radiodurans sp. nov., isolated from the southeastern edge of Tengger Desert.</title>
        <authorList>
            <person name="Zhang G."/>
        </authorList>
    </citation>
    <scope>NUCLEOTIDE SEQUENCE [LARGE SCALE GENOMIC DNA]</scope>
    <source>
        <strain evidence="6 7">DT7-4</strain>
    </source>
</reference>
<comment type="caution">
    <text evidence="6">The sequence shown here is derived from an EMBL/GenBank/DDBJ whole genome shotgun (WGS) entry which is preliminary data.</text>
</comment>
<proteinExistence type="predicted"/>
<feature type="domain" description="Malonyl-CoA:ACP transacylase (MAT)" evidence="5">
    <location>
        <begin position="7"/>
        <end position="297"/>
    </location>
</feature>
<dbReference type="InterPro" id="IPR050858">
    <property type="entry name" value="Mal-CoA-ACP_Trans/PKS_FabD"/>
</dbReference>
<dbReference type="Pfam" id="PF00698">
    <property type="entry name" value="Acyl_transf_1"/>
    <property type="match status" value="1"/>
</dbReference>
<evidence type="ECO:0000256" key="1">
    <source>
        <dbReference type="ARBA" id="ARBA00013258"/>
    </source>
</evidence>